<evidence type="ECO:0000313" key="1">
    <source>
        <dbReference type="EMBL" id="ERM01756.1"/>
    </source>
</evidence>
<accession>U4VG68</accession>
<evidence type="ECO:0000313" key="2">
    <source>
        <dbReference type="Proteomes" id="UP000016842"/>
    </source>
</evidence>
<dbReference type="EMBL" id="ASXJ01000134">
    <property type="protein sequence ID" value="ERM01756.1"/>
    <property type="molecule type" value="Genomic_DNA"/>
</dbReference>
<organism evidence="1 2">
    <name type="scientific">Brucella intermedia 229E</name>
    <dbReference type="NCBI Taxonomy" id="1337887"/>
    <lineage>
        <taxon>Bacteria</taxon>
        <taxon>Pseudomonadati</taxon>
        <taxon>Pseudomonadota</taxon>
        <taxon>Alphaproteobacteria</taxon>
        <taxon>Hyphomicrobiales</taxon>
        <taxon>Brucellaceae</taxon>
        <taxon>Brucella/Ochrobactrum group</taxon>
        <taxon>Brucella</taxon>
    </lineage>
</organism>
<dbReference type="Proteomes" id="UP000016842">
    <property type="component" value="Unassembled WGS sequence"/>
</dbReference>
<reference evidence="1 2" key="1">
    <citation type="journal article" date="2014" name="FEMS Microbiol. Lett.">
        <title>Genome sequencing analysis reveals virulence-related gene content of Ochrobactrum intermedium strain 229E, a urease-positive strain isolated from the human gastric niche.</title>
        <authorList>
            <person name="Kulkarni G.J."/>
            <person name="Shetty S."/>
            <person name="Dharne M.S."/>
            <person name="Shouche Y.S."/>
        </authorList>
    </citation>
    <scope>NUCLEOTIDE SEQUENCE [LARGE SCALE GENOMIC DNA]</scope>
    <source>
        <strain evidence="1 2">229E</strain>
    </source>
</reference>
<sequence>MCHPDKPFVVKMHVIGVAVKARRHGFEAGGIVAFQAHLIARASDGGASIVRHDGICSMASDKHTLCYFQSISLIYVVLQ</sequence>
<comment type="caution">
    <text evidence="1">The sequence shown here is derived from an EMBL/GenBank/DDBJ whole genome shotgun (WGS) entry which is preliminary data.</text>
</comment>
<name>U4VG68_9HYPH</name>
<proteinExistence type="predicted"/>
<dbReference type="PATRIC" id="fig|1337887.3.peg.2611"/>
<dbReference type="AlphaFoldDB" id="U4VG68"/>
<gene>
    <name evidence="1" type="ORF">Q644_20000</name>
</gene>
<protein>
    <submittedName>
        <fullName evidence="1">Uncharacterized protein</fullName>
    </submittedName>
</protein>